<comment type="subcellular location">
    <subcellularLocation>
        <location evidence="6">Cell inner membrane</location>
        <topology evidence="6">Multi-pass membrane protein</topology>
    </subcellularLocation>
    <subcellularLocation>
        <location evidence="1">Cell membrane</location>
        <topology evidence="1">Multi-pass membrane protein</topology>
    </subcellularLocation>
</comment>
<evidence type="ECO:0000313" key="8">
    <source>
        <dbReference type="EMBL" id="AWL12305.1"/>
    </source>
</evidence>
<evidence type="ECO:0000256" key="3">
    <source>
        <dbReference type="ARBA" id="ARBA00022692"/>
    </source>
</evidence>
<protein>
    <recommendedName>
        <fullName evidence="6">Copper resistance protein D</fullName>
    </recommendedName>
</protein>
<reference evidence="8 9" key="1">
    <citation type="submission" date="2018-05" db="EMBL/GenBank/DDBJ databases">
        <title>Salinimonas sp. HMF8227 Genome sequencing and assembly.</title>
        <authorList>
            <person name="Kang H."/>
            <person name="Kang J."/>
            <person name="Cha I."/>
            <person name="Kim H."/>
            <person name="Joh K."/>
        </authorList>
    </citation>
    <scope>NUCLEOTIDE SEQUENCE [LARGE SCALE GENOMIC DNA]</scope>
    <source>
        <strain evidence="8 9">HMF8227</strain>
    </source>
</reference>
<proteinExistence type="inferred from homology"/>
<name>A0A2S2E3T6_9ALTE</name>
<dbReference type="GO" id="GO:0006825">
    <property type="term" value="P:copper ion transport"/>
    <property type="evidence" value="ECO:0007669"/>
    <property type="project" value="InterPro"/>
</dbReference>
<dbReference type="OrthoDB" id="5780104at2"/>
<evidence type="ECO:0000256" key="6">
    <source>
        <dbReference type="RuleBase" id="RU369037"/>
    </source>
</evidence>
<feature type="transmembrane region" description="Helical" evidence="6">
    <location>
        <begin position="129"/>
        <end position="149"/>
    </location>
</feature>
<keyword evidence="5 6" id="KW-0472">Membrane</keyword>
<dbReference type="GO" id="GO:0046688">
    <property type="term" value="P:response to copper ion"/>
    <property type="evidence" value="ECO:0007669"/>
    <property type="project" value="UniProtKB-UniRule"/>
</dbReference>
<dbReference type="InterPro" id="IPR032694">
    <property type="entry name" value="CopC/D"/>
</dbReference>
<gene>
    <name evidence="8" type="ORF">HMF8227_01832</name>
</gene>
<dbReference type="EMBL" id="CP029347">
    <property type="protein sequence ID" value="AWL12305.1"/>
    <property type="molecule type" value="Genomic_DNA"/>
</dbReference>
<dbReference type="InterPro" id="IPR008457">
    <property type="entry name" value="Cu-R_CopD_dom"/>
</dbReference>
<keyword evidence="3 6" id="KW-0812">Transmembrane</keyword>
<feature type="transmembrane region" description="Helical" evidence="6">
    <location>
        <begin position="155"/>
        <end position="178"/>
    </location>
</feature>
<dbReference type="PANTHER" id="PTHR34820">
    <property type="entry name" value="INNER MEMBRANE PROTEIN YEBZ"/>
    <property type="match status" value="1"/>
</dbReference>
<dbReference type="GO" id="GO:0005886">
    <property type="term" value="C:plasma membrane"/>
    <property type="evidence" value="ECO:0007669"/>
    <property type="project" value="UniProtKB-SubCell"/>
</dbReference>
<sequence>MNQASFWWPAAAVLCQWLFYLSLVACVGGALSGHLLVKWSPRQSLYQRRCRHYVLTAVAIGLLAVVSGFFIQVGLMAGEGIVGMTNPMMRQIVWSSNVGEASLLRGMGLLALLVAFVGPLVTRIWWLRTGIWLVGVVALSYSLTLLGHLVNAPLWLKGALLSHFLVAAWWLGSLIPLMMACRTRPLNELKRQMVRFGQYASGFMFILVAAGAVMAWSLLDLPQALWRTSYGLTLTVKLMLLMAMLMLAARHKWHLVPALSDEADSERLRRSIFLETLLAALLLLATAVLTTVVGPNS</sequence>
<dbReference type="Proteomes" id="UP000245728">
    <property type="component" value="Chromosome"/>
</dbReference>
<feature type="transmembrane region" description="Helical" evidence="6">
    <location>
        <begin position="199"/>
        <end position="218"/>
    </location>
</feature>
<dbReference type="AlphaFoldDB" id="A0A2S2E3T6"/>
<keyword evidence="4 6" id="KW-1133">Transmembrane helix</keyword>
<keyword evidence="9" id="KW-1185">Reference proteome</keyword>
<feature type="transmembrane region" description="Helical" evidence="6">
    <location>
        <begin position="6"/>
        <end position="32"/>
    </location>
</feature>
<evidence type="ECO:0000256" key="4">
    <source>
        <dbReference type="ARBA" id="ARBA00022989"/>
    </source>
</evidence>
<feature type="transmembrane region" description="Helical" evidence="6">
    <location>
        <begin position="102"/>
        <end position="122"/>
    </location>
</feature>
<dbReference type="PANTHER" id="PTHR34820:SF4">
    <property type="entry name" value="INNER MEMBRANE PROTEIN YEBZ"/>
    <property type="match status" value="1"/>
</dbReference>
<keyword evidence="2 6" id="KW-1003">Cell membrane</keyword>
<evidence type="ECO:0000313" key="9">
    <source>
        <dbReference type="Proteomes" id="UP000245728"/>
    </source>
</evidence>
<organism evidence="8 9">
    <name type="scientific">Saliniradius amylolyticus</name>
    <dbReference type="NCBI Taxonomy" id="2183582"/>
    <lineage>
        <taxon>Bacteria</taxon>
        <taxon>Pseudomonadati</taxon>
        <taxon>Pseudomonadota</taxon>
        <taxon>Gammaproteobacteria</taxon>
        <taxon>Alteromonadales</taxon>
        <taxon>Alteromonadaceae</taxon>
        <taxon>Saliniradius</taxon>
    </lineage>
</organism>
<accession>A0A2S2E3T6</accession>
<dbReference type="RefSeq" id="WP_109339891.1">
    <property type="nucleotide sequence ID" value="NZ_CP029347.1"/>
</dbReference>
<feature type="transmembrane region" description="Helical" evidence="6">
    <location>
        <begin position="53"/>
        <end position="82"/>
    </location>
</feature>
<keyword evidence="6" id="KW-0186">Copper</keyword>
<comment type="similarity">
    <text evidence="6">Belongs to the CopD family.</text>
</comment>
<keyword evidence="6" id="KW-0997">Cell inner membrane</keyword>
<evidence type="ECO:0000256" key="5">
    <source>
        <dbReference type="ARBA" id="ARBA00023136"/>
    </source>
</evidence>
<feature type="transmembrane region" description="Helical" evidence="6">
    <location>
        <begin position="272"/>
        <end position="294"/>
    </location>
</feature>
<evidence type="ECO:0000256" key="2">
    <source>
        <dbReference type="ARBA" id="ARBA00022475"/>
    </source>
</evidence>
<feature type="transmembrane region" description="Helical" evidence="6">
    <location>
        <begin position="230"/>
        <end position="251"/>
    </location>
</feature>
<dbReference type="Pfam" id="PF05425">
    <property type="entry name" value="CopD"/>
    <property type="match status" value="1"/>
</dbReference>
<comment type="function">
    <text evidence="6">Involved in copper resistance.</text>
</comment>
<feature type="domain" description="Copper resistance protein D" evidence="7">
    <location>
        <begin position="193"/>
        <end position="289"/>
    </location>
</feature>
<evidence type="ECO:0000256" key="1">
    <source>
        <dbReference type="ARBA" id="ARBA00004651"/>
    </source>
</evidence>
<dbReference type="KEGG" id="salh:HMF8227_01832"/>
<evidence type="ECO:0000259" key="7">
    <source>
        <dbReference type="Pfam" id="PF05425"/>
    </source>
</evidence>